<dbReference type="InterPro" id="IPR036188">
    <property type="entry name" value="FAD/NAD-bd_sf"/>
</dbReference>
<proteinExistence type="predicted"/>
<dbReference type="InterPro" id="IPR052189">
    <property type="entry name" value="L-asp_N-monooxygenase_NS-form"/>
</dbReference>
<dbReference type="Pfam" id="PF13454">
    <property type="entry name" value="NAD_binding_9"/>
    <property type="match status" value="1"/>
</dbReference>
<dbReference type="PANTHER" id="PTHR40254">
    <property type="entry name" value="BLR0577 PROTEIN"/>
    <property type="match status" value="1"/>
</dbReference>
<name>A0A0C9MTE9_SPHPI</name>
<gene>
    <name evidence="2" type="ORF">SP6_30_01420</name>
</gene>
<dbReference type="SUPFAM" id="SSF51905">
    <property type="entry name" value="FAD/NAD(P)-binding domain"/>
    <property type="match status" value="1"/>
</dbReference>
<evidence type="ECO:0000259" key="1">
    <source>
        <dbReference type="Pfam" id="PF13454"/>
    </source>
</evidence>
<evidence type="ECO:0000313" key="2">
    <source>
        <dbReference type="EMBL" id="GAN14001.1"/>
    </source>
</evidence>
<dbReference type="InterPro" id="IPR038732">
    <property type="entry name" value="HpyO/CreE_NAD-binding"/>
</dbReference>
<keyword evidence="3" id="KW-1185">Reference proteome</keyword>
<accession>A0A0C9MTE9</accession>
<dbReference type="PANTHER" id="PTHR40254:SF1">
    <property type="entry name" value="BLR0577 PROTEIN"/>
    <property type="match status" value="1"/>
</dbReference>
<dbReference type="Proteomes" id="UP000032025">
    <property type="component" value="Unassembled WGS sequence"/>
</dbReference>
<evidence type="ECO:0000313" key="3">
    <source>
        <dbReference type="Proteomes" id="UP000032025"/>
    </source>
</evidence>
<dbReference type="AlphaFoldDB" id="A0A0C9MTE9"/>
<protein>
    <submittedName>
        <fullName evidence="2">DNA, contig: SP630</fullName>
    </submittedName>
</protein>
<feature type="domain" description="FAD-dependent urate hydroxylase HpyO/Asp monooxygenase CreE-like FAD/NAD(P)-binding" evidence="1">
    <location>
        <begin position="8"/>
        <end position="159"/>
    </location>
</feature>
<reference evidence="2 3" key="1">
    <citation type="submission" date="2014-08" db="EMBL/GenBank/DDBJ databases">
        <title>Whole genome shotgun sequence of Sphingomonas paucimobilis NBRC 13935.</title>
        <authorList>
            <person name="Hosoyama A."/>
            <person name="Hashimoto M."/>
            <person name="Hosoyama Y."/>
            <person name="Noguchi M."/>
            <person name="Uohara A."/>
            <person name="Ohji S."/>
            <person name="Katano-Makiyama Y."/>
            <person name="Ichikawa N."/>
            <person name="Kimura A."/>
            <person name="Yamazoe A."/>
            <person name="Fujita N."/>
        </authorList>
    </citation>
    <scope>NUCLEOTIDE SEQUENCE [LARGE SCALE GENOMIC DNA]</scope>
    <source>
        <strain evidence="2 3">NBRC 13935</strain>
    </source>
</reference>
<dbReference type="GeneID" id="78528832"/>
<sequence>MSGGCSVAIVGGGFSGAAVAFHLARGGWDGPITVFEPRPLLGAGLAYSTMDPAHRINVPATRMSLLPDEWPEQFADWLHDRPELAADPAATLPDGRVFPARSLFGRYVADHLDPFVRMGAIVHRRDDVIDAKPAGNGWRLLTGRGERHAADTLVLANSHPPPAVPRALNGLVGHPGLIADPWQADALAAIEPDASLLIVGTGLTMADVVATLDRRGHRGPILAISRRGQRSRGHGVGTVEPEGDFSGQAITSAAVLLRQVRSAVAHANGHGRSWHGVLDQVRVQGPTIWQALPAPQKASLLRHLRPYWDTHRFRIAPQIESAIMRAMARGQLRIEAGRVMAARDAGQIQVELEGRRGAYAHRIFDTVINTTGPGHAEIVGTSTLLGSLARQGAIRPGPLGLGLLADGASRAISGAEQRLRPFVAGPLAREYFGELMGLPEVARHAQLVADGVQLEGRSRNARA</sequence>
<dbReference type="Gene3D" id="3.50.50.60">
    <property type="entry name" value="FAD/NAD(P)-binding domain"/>
    <property type="match status" value="2"/>
</dbReference>
<organism evidence="2 3">
    <name type="scientific">Sphingomonas paucimobilis NBRC 13935</name>
    <dbReference type="NCBI Taxonomy" id="1219050"/>
    <lineage>
        <taxon>Bacteria</taxon>
        <taxon>Pseudomonadati</taxon>
        <taxon>Pseudomonadota</taxon>
        <taxon>Alphaproteobacteria</taxon>
        <taxon>Sphingomonadales</taxon>
        <taxon>Sphingomonadaceae</taxon>
        <taxon>Sphingomonas</taxon>
    </lineage>
</organism>
<comment type="caution">
    <text evidence="2">The sequence shown here is derived from an EMBL/GenBank/DDBJ whole genome shotgun (WGS) entry which is preliminary data.</text>
</comment>
<dbReference type="EMBL" id="BBJS01000030">
    <property type="protein sequence ID" value="GAN14001.1"/>
    <property type="molecule type" value="Genomic_DNA"/>
</dbReference>
<dbReference type="RefSeq" id="WP_007404899.1">
    <property type="nucleotide sequence ID" value="NZ_BBJS01000030.1"/>
</dbReference>